<reference evidence="5" key="1">
    <citation type="submission" date="2016-06" db="UniProtKB">
        <authorList>
            <consortium name="WormBaseParasite"/>
        </authorList>
    </citation>
    <scope>IDENTIFICATION</scope>
</reference>
<dbReference type="InterPro" id="IPR002486">
    <property type="entry name" value="Col_cuticle_N"/>
</dbReference>
<evidence type="ECO:0000313" key="4">
    <source>
        <dbReference type="Proteomes" id="UP000050794"/>
    </source>
</evidence>
<dbReference type="WBParaSite" id="TCNE_0000364701-mRNA-1">
    <property type="protein sequence ID" value="TCNE_0000364701-mRNA-1"/>
    <property type="gene ID" value="TCNE_0000364701"/>
</dbReference>
<keyword evidence="4" id="KW-1185">Reference proteome</keyword>
<dbReference type="EMBL" id="UYWY01004887">
    <property type="protein sequence ID" value="VDM29364.1"/>
    <property type="molecule type" value="Genomic_DNA"/>
</dbReference>
<evidence type="ECO:0000313" key="3">
    <source>
        <dbReference type="EMBL" id="VDM29364.1"/>
    </source>
</evidence>
<dbReference type="Pfam" id="PF01484">
    <property type="entry name" value="Col_cuticle_N"/>
    <property type="match status" value="1"/>
</dbReference>
<evidence type="ECO:0000259" key="2">
    <source>
        <dbReference type="Pfam" id="PF01484"/>
    </source>
</evidence>
<evidence type="ECO:0000313" key="5">
    <source>
        <dbReference type="WBParaSite" id="TCNE_0000364701-mRNA-1"/>
    </source>
</evidence>
<accession>A0A183U577</accession>
<organism evidence="4 5">
    <name type="scientific">Toxocara canis</name>
    <name type="common">Canine roundworm</name>
    <dbReference type="NCBI Taxonomy" id="6265"/>
    <lineage>
        <taxon>Eukaryota</taxon>
        <taxon>Metazoa</taxon>
        <taxon>Ecdysozoa</taxon>
        <taxon>Nematoda</taxon>
        <taxon>Chromadorea</taxon>
        <taxon>Rhabditida</taxon>
        <taxon>Spirurina</taxon>
        <taxon>Ascaridomorpha</taxon>
        <taxon>Ascaridoidea</taxon>
        <taxon>Toxocaridae</taxon>
        <taxon>Toxocara</taxon>
    </lineage>
</organism>
<protein>
    <submittedName>
        <fullName evidence="5">Col_cuticle_N domain-containing protein</fullName>
    </submittedName>
</protein>
<keyword evidence="1" id="KW-0677">Repeat</keyword>
<evidence type="ECO:0000256" key="1">
    <source>
        <dbReference type="ARBA" id="ARBA00022737"/>
    </source>
</evidence>
<dbReference type="GO" id="GO:0042302">
    <property type="term" value="F:structural constituent of cuticle"/>
    <property type="evidence" value="ECO:0007669"/>
    <property type="project" value="InterPro"/>
</dbReference>
<sequence length="64" mass="7071">MSMKTMAIVAATLGIGTVLSLLIAVSHIVSEIRSIDNELMIEMDSFKVRSYFLSSLLRFSCSSR</sequence>
<dbReference type="Proteomes" id="UP000050794">
    <property type="component" value="Unassembled WGS sequence"/>
</dbReference>
<name>A0A183U577_TOXCA</name>
<reference evidence="3 4" key="2">
    <citation type="submission" date="2018-11" db="EMBL/GenBank/DDBJ databases">
        <authorList>
            <consortium name="Pathogen Informatics"/>
        </authorList>
    </citation>
    <scope>NUCLEOTIDE SEQUENCE [LARGE SCALE GENOMIC DNA]</scope>
</reference>
<gene>
    <name evidence="3" type="ORF">TCNE_LOCUS3647</name>
</gene>
<proteinExistence type="predicted"/>
<dbReference type="AlphaFoldDB" id="A0A183U577"/>
<feature type="domain" description="Nematode cuticle collagen N-terminal" evidence="2">
    <location>
        <begin position="9"/>
        <end position="50"/>
    </location>
</feature>